<keyword evidence="3" id="KW-0813">Transport</keyword>
<evidence type="ECO:0000313" key="13">
    <source>
        <dbReference type="Proteomes" id="UP000886476"/>
    </source>
</evidence>
<keyword evidence="7" id="KW-0653">Protein transport</keyword>
<keyword evidence="4" id="KW-1003">Cell membrane</keyword>
<evidence type="ECO:0000256" key="1">
    <source>
        <dbReference type="ARBA" id="ARBA00004383"/>
    </source>
</evidence>
<feature type="compositionally biased region" description="Polar residues" evidence="10">
    <location>
        <begin position="92"/>
        <end position="110"/>
    </location>
</feature>
<dbReference type="InterPro" id="IPR037682">
    <property type="entry name" value="TonB_C"/>
</dbReference>
<evidence type="ECO:0000256" key="10">
    <source>
        <dbReference type="SAM" id="MobiDB-lite"/>
    </source>
</evidence>
<keyword evidence="9" id="KW-0472">Membrane</keyword>
<dbReference type="EMBL" id="JABFDN010000010">
    <property type="protein sequence ID" value="NPU68419.1"/>
    <property type="molecule type" value="Genomic_DNA"/>
</dbReference>
<evidence type="ECO:0000256" key="8">
    <source>
        <dbReference type="ARBA" id="ARBA00022989"/>
    </source>
</evidence>
<evidence type="ECO:0000256" key="4">
    <source>
        <dbReference type="ARBA" id="ARBA00022475"/>
    </source>
</evidence>
<keyword evidence="6" id="KW-0812">Transmembrane</keyword>
<evidence type="ECO:0000256" key="7">
    <source>
        <dbReference type="ARBA" id="ARBA00022927"/>
    </source>
</evidence>
<dbReference type="InterPro" id="IPR051045">
    <property type="entry name" value="TonB-dependent_transducer"/>
</dbReference>
<comment type="similarity">
    <text evidence="2">Belongs to the TonB family.</text>
</comment>
<proteinExistence type="inferred from homology"/>
<gene>
    <name evidence="12" type="ORF">HL667_25695</name>
</gene>
<feature type="compositionally biased region" description="Basic and acidic residues" evidence="10">
    <location>
        <begin position="132"/>
        <end position="157"/>
    </location>
</feature>
<keyword evidence="8" id="KW-1133">Transmembrane helix</keyword>
<keyword evidence="5" id="KW-0997">Cell inner membrane</keyword>
<protein>
    <submittedName>
        <fullName evidence="12">TonB family protein</fullName>
    </submittedName>
</protein>
<evidence type="ECO:0000256" key="6">
    <source>
        <dbReference type="ARBA" id="ARBA00022692"/>
    </source>
</evidence>
<dbReference type="PANTHER" id="PTHR33446:SF2">
    <property type="entry name" value="PROTEIN TONB"/>
    <property type="match status" value="1"/>
</dbReference>
<dbReference type="SUPFAM" id="SSF74653">
    <property type="entry name" value="TolA/TonB C-terminal domain"/>
    <property type="match status" value="1"/>
</dbReference>
<sequence length="263" mass="27827">MSDLLTSHSTSRAAWFAAALVAVALHIGGVAVALTTAHGDDDDGGLGTAADVIDAEIAAPKVEDSDLPMGVDSVADTASAATPEQKAETEQTDLQKGIPTTTEEADQQVSPTEAKKPTEEEKVAAVETNASEAREAAVDSSRKTLDAKVPEADRVKAPDPSGTGKDRDPQTTNWQRKLSLIVKKNQKYPAGKTQGGSVRISFKLNRRGNVVSVDVIQSSGDPDYDHEAVAMVRRSDPFPKPPAQISDDEIPFNIVVKFPATKT</sequence>
<feature type="compositionally biased region" description="Basic and acidic residues" evidence="10">
    <location>
        <begin position="113"/>
        <end position="124"/>
    </location>
</feature>
<name>A0ABX2CJM9_9BRAD</name>
<dbReference type="PROSITE" id="PS52015">
    <property type="entry name" value="TONB_CTD"/>
    <property type="match status" value="1"/>
</dbReference>
<feature type="domain" description="TonB C-terminal" evidence="11">
    <location>
        <begin position="170"/>
        <end position="263"/>
    </location>
</feature>
<reference evidence="12" key="1">
    <citation type="submission" date="2020-05" db="EMBL/GenBank/DDBJ databases">
        <title>Nod-independent and nitrogen-fixing Bradyrhizobium aeschynomene sp. nov. isolated from nodules of Aeschynomene indica.</title>
        <authorList>
            <person name="Zhang Z."/>
        </authorList>
    </citation>
    <scope>NUCLEOTIDE SEQUENCE</scope>
    <source>
        <strain evidence="12">83012</strain>
    </source>
</reference>
<dbReference type="Gene3D" id="3.30.1150.10">
    <property type="match status" value="1"/>
</dbReference>
<dbReference type="NCBIfam" id="TIGR01352">
    <property type="entry name" value="tonB_Cterm"/>
    <property type="match status" value="1"/>
</dbReference>
<accession>A0ABX2CJM9</accession>
<evidence type="ECO:0000256" key="2">
    <source>
        <dbReference type="ARBA" id="ARBA00006555"/>
    </source>
</evidence>
<dbReference type="InterPro" id="IPR006260">
    <property type="entry name" value="TonB/TolA_C"/>
</dbReference>
<organism evidence="12 13">
    <name type="scientific">Bradyrhizobium aeschynomenes</name>
    <dbReference type="NCBI Taxonomy" id="2734909"/>
    <lineage>
        <taxon>Bacteria</taxon>
        <taxon>Pseudomonadati</taxon>
        <taxon>Pseudomonadota</taxon>
        <taxon>Alphaproteobacteria</taxon>
        <taxon>Hyphomicrobiales</taxon>
        <taxon>Nitrobacteraceae</taxon>
        <taxon>Bradyrhizobium</taxon>
    </lineage>
</organism>
<comment type="caution">
    <text evidence="12">The sequence shown here is derived from an EMBL/GenBank/DDBJ whole genome shotgun (WGS) entry which is preliminary data.</text>
</comment>
<dbReference type="RefSeq" id="WP_172113480.1">
    <property type="nucleotide sequence ID" value="NZ_JABFDM010000017.1"/>
</dbReference>
<comment type="subcellular location">
    <subcellularLocation>
        <location evidence="1">Cell inner membrane</location>
        <topology evidence="1">Single-pass membrane protein</topology>
        <orientation evidence="1">Periplasmic side</orientation>
    </subcellularLocation>
</comment>
<evidence type="ECO:0000256" key="5">
    <source>
        <dbReference type="ARBA" id="ARBA00022519"/>
    </source>
</evidence>
<dbReference type="Pfam" id="PF13103">
    <property type="entry name" value="TonB_2"/>
    <property type="match status" value="1"/>
</dbReference>
<evidence type="ECO:0000256" key="9">
    <source>
        <dbReference type="ARBA" id="ARBA00023136"/>
    </source>
</evidence>
<keyword evidence="13" id="KW-1185">Reference proteome</keyword>
<dbReference type="PANTHER" id="PTHR33446">
    <property type="entry name" value="PROTEIN TONB-RELATED"/>
    <property type="match status" value="1"/>
</dbReference>
<evidence type="ECO:0000259" key="11">
    <source>
        <dbReference type="PROSITE" id="PS52015"/>
    </source>
</evidence>
<evidence type="ECO:0000313" key="12">
    <source>
        <dbReference type="EMBL" id="NPU68419.1"/>
    </source>
</evidence>
<dbReference type="Proteomes" id="UP000886476">
    <property type="component" value="Unassembled WGS sequence"/>
</dbReference>
<evidence type="ECO:0000256" key="3">
    <source>
        <dbReference type="ARBA" id="ARBA00022448"/>
    </source>
</evidence>
<feature type="region of interest" description="Disordered" evidence="10">
    <location>
        <begin position="76"/>
        <end position="173"/>
    </location>
</feature>